<dbReference type="GO" id="GO:0016020">
    <property type="term" value="C:membrane"/>
    <property type="evidence" value="ECO:0007669"/>
    <property type="project" value="TreeGrafter"/>
</dbReference>
<dbReference type="PANTHER" id="PTHR43798">
    <property type="entry name" value="MONOACYLGLYCEROL LIPASE"/>
    <property type="match status" value="1"/>
</dbReference>
<evidence type="ECO:0000313" key="4">
    <source>
        <dbReference type="EMBL" id="RKQ97221.1"/>
    </source>
</evidence>
<dbReference type="InterPro" id="IPR029058">
    <property type="entry name" value="AB_hydrolase_fold"/>
</dbReference>
<dbReference type="PRINTS" id="PR00111">
    <property type="entry name" value="ABHYDROLASE"/>
</dbReference>
<dbReference type="Pfam" id="PF00561">
    <property type="entry name" value="Abhydrolase_1"/>
    <property type="match status" value="1"/>
</dbReference>
<name>A0A420WUV0_9GAMM</name>
<sequence>MAHSPFETRLADNRLGALIWGREDAPQTWLALHGWLDNAASFSWLAPRLAEALDIRIVAIDFAGHGHSEWLPQGTDYPLWGYVHDVLDALDALSIERATLLAHSLGACVTCLLAAAMPERLERAYLIDGIGMLTTPVANTAHQLRHGILGVRRAGSMPPSYATLEAAARARVAGAVTPLSLEGAEVLVRRNLHDEGGSYSFRTDPRLLRPSQVRLTPEQDAALLESIETPLELFQAEEGIIGGQLDPKNVRARMPTLRTHPVPGGHHLHLEKAYVDGLAQSIIAVAGDPQRAPGRG</sequence>
<dbReference type="RefSeq" id="WP_121173548.1">
    <property type="nucleotide sequence ID" value="NZ_RBIN01000007.1"/>
</dbReference>
<feature type="domain" description="AB hydrolase-1" evidence="3">
    <location>
        <begin position="32"/>
        <end position="134"/>
    </location>
</feature>
<dbReference type="InterPro" id="IPR000073">
    <property type="entry name" value="AB_hydrolase_1"/>
</dbReference>
<dbReference type="SUPFAM" id="SSF53474">
    <property type="entry name" value="alpha/beta-Hydrolases"/>
    <property type="match status" value="1"/>
</dbReference>
<accession>A0A420WUV0</accession>
<proteinExistence type="inferred from homology"/>
<organism evidence="4 5">
    <name type="scientific">Kushneria sinocarnis</name>
    <dbReference type="NCBI Taxonomy" id="595502"/>
    <lineage>
        <taxon>Bacteria</taxon>
        <taxon>Pseudomonadati</taxon>
        <taxon>Pseudomonadota</taxon>
        <taxon>Gammaproteobacteria</taxon>
        <taxon>Oceanospirillales</taxon>
        <taxon>Halomonadaceae</taxon>
        <taxon>Kushneria</taxon>
    </lineage>
</organism>
<dbReference type="Proteomes" id="UP000281975">
    <property type="component" value="Unassembled WGS sequence"/>
</dbReference>
<comment type="caution">
    <text evidence="4">The sequence shown here is derived from an EMBL/GenBank/DDBJ whole genome shotgun (WGS) entry which is preliminary data.</text>
</comment>
<dbReference type="AlphaFoldDB" id="A0A420WUV0"/>
<dbReference type="PANTHER" id="PTHR43798:SF14">
    <property type="entry name" value="SERINE HYDROLASE-LIKE PROTEIN DDB_G0286239"/>
    <property type="match status" value="1"/>
</dbReference>
<evidence type="ECO:0000256" key="2">
    <source>
        <dbReference type="ARBA" id="ARBA00022801"/>
    </source>
</evidence>
<dbReference type="OrthoDB" id="149912at2"/>
<dbReference type="Gene3D" id="3.40.50.1820">
    <property type="entry name" value="alpha/beta hydrolase"/>
    <property type="match status" value="1"/>
</dbReference>
<gene>
    <name evidence="4" type="ORF">C7446_2644</name>
</gene>
<evidence type="ECO:0000313" key="5">
    <source>
        <dbReference type="Proteomes" id="UP000281975"/>
    </source>
</evidence>
<protein>
    <submittedName>
        <fullName evidence="4">Pimeloyl-ACP methyl ester carboxylesterase</fullName>
    </submittedName>
</protein>
<dbReference type="InterPro" id="IPR050266">
    <property type="entry name" value="AB_hydrolase_sf"/>
</dbReference>
<evidence type="ECO:0000259" key="3">
    <source>
        <dbReference type="Pfam" id="PF00561"/>
    </source>
</evidence>
<dbReference type="EMBL" id="RBIN01000007">
    <property type="protein sequence ID" value="RKQ97221.1"/>
    <property type="molecule type" value="Genomic_DNA"/>
</dbReference>
<comment type="similarity">
    <text evidence="1">Belongs to the AB hydrolase superfamily.</text>
</comment>
<keyword evidence="5" id="KW-1185">Reference proteome</keyword>
<keyword evidence="2" id="KW-0378">Hydrolase</keyword>
<evidence type="ECO:0000256" key="1">
    <source>
        <dbReference type="ARBA" id="ARBA00008645"/>
    </source>
</evidence>
<dbReference type="GO" id="GO:0016787">
    <property type="term" value="F:hydrolase activity"/>
    <property type="evidence" value="ECO:0007669"/>
    <property type="project" value="UniProtKB-KW"/>
</dbReference>
<reference evidence="4 5" key="1">
    <citation type="submission" date="2018-10" db="EMBL/GenBank/DDBJ databases">
        <title>Genomic Encyclopedia of Type Strains, Phase IV (KMG-IV): sequencing the most valuable type-strain genomes for metagenomic binning, comparative biology and taxonomic classification.</title>
        <authorList>
            <person name="Goeker M."/>
        </authorList>
    </citation>
    <scope>NUCLEOTIDE SEQUENCE [LARGE SCALE GENOMIC DNA]</scope>
    <source>
        <strain evidence="4 5">DSM 23229</strain>
    </source>
</reference>